<evidence type="ECO:0000256" key="1">
    <source>
        <dbReference type="SAM" id="MobiDB-lite"/>
    </source>
</evidence>
<feature type="region of interest" description="Disordered" evidence="1">
    <location>
        <begin position="1"/>
        <end position="27"/>
    </location>
</feature>
<protein>
    <submittedName>
        <fullName evidence="2">DUF1579 domain-containing protein</fullName>
    </submittedName>
</protein>
<organism evidence="2 3">
    <name type="scientific">Marilutibacter maris</name>
    <dbReference type="NCBI Taxonomy" id="1605891"/>
    <lineage>
        <taxon>Bacteria</taxon>
        <taxon>Pseudomonadati</taxon>
        <taxon>Pseudomonadota</taxon>
        <taxon>Gammaproteobacteria</taxon>
        <taxon>Lysobacterales</taxon>
        <taxon>Lysobacteraceae</taxon>
        <taxon>Marilutibacter</taxon>
    </lineage>
</organism>
<dbReference type="Proteomes" id="UP000320431">
    <property type="component" value="Unassembled WGS sequence"/>
</dbReference>
<dbReference type="Pfam" id="PF07617">
    <property type="entry name" value="DUF1579"/>
    <property type="match status" value="1"/>
</dbReference>
<dbReference type="EMBL" id="VICD02000134">
    <property type="protein sequence ID" value="KAB8190462.1"/>
    <property type="molecule type" value="Genomic_DNA"/>
</dbReference>
<evidence type="ECO:0000313" key="2">
    <source>
        <dbReference type="EMBL" id="KAB8190462.1"/>
    </source>
</evidence>
<sequence>MPTAHDRRSLVGGRRSGGDRTTHRSTTMKQTRLTMLSCALAIATVAIPAFAQEPAADPTAAMSEEQKAMMEAWAKAAAPGPQHARLAEQFVGDWTSTTQFWTDPSAPPMTETASATSKAMFGGRQIRMDYSGQMMGAPFEGMSLTGYDNVSGRYNAVWMDNMSTGTYVMSGDYDEASKTYTYTGAWPDPMQAGKMVQVRETVRIVDPDHHVIEMFESHDGDERRTMRIELRRVE</sequence>
<comment type="caution">
    <text evidence="2">The sequence shown here is derived from an EMBL/GenBank/DDBJ whole genome shotgun (WGS) entry which is preliminary data.</text>
</comment>
<evidence type="ECO:0000313" key="3">
    <source>
        <dbReference type="Proteomes" id="UP000320431"/>
    </source>
</evidence>
<dbReference type="InterPro" id="IPR011473">
    <property type="entry name" value="DUF1579"/>
</dbReference>
<gene>
    <name evidence="2" type="ORF">FKV24_008605</name>
</gene>
<name>A0A508ARE6_9GAMM</name>
<dbReference type="AlphaFoldDB" id="A0A508ARE6"/>
<proteinExistence type="predicted"/>
<accession>A0A508ARE6</accession>
<reference evidence="2 3" key="1">
    <citation type="submission" date="2019-10" db="EMBL/GenBank/DDBJ databases">
        <title>Lysobacter alkalisoli sp. nov., isolated from saline-alkaline soil.</title>
        <authorList>
            <person name="Sun J.-Q."/>
        </authorList>
    </citation>
    <scope>NUCLEOTIDE SEQUENCE [LARGE SCALE GENOMIC DNA]</scope>
    <source>
        <strain evidence="2 3">KCTC 42381</strain>
    </source>
</reference>
<dbReference type="OrthoDB" id="277821at2"/>